<dbReference type="PANTHER" id="PTHR30547:SF5">
    <property type="entry name" value="NUCLEASE YHCG-RELATED"/>
    <property type="match status" value="1"/>
</dbReference>
<sequence>MVINKYEMNQATVLTVDHTFYENAANLIAESRKMVASTANTVICVTNFEIGRMIVQEEQKGQNRAKYGITLIKALSEYLTSQFGKGFSETNLRSFRKFYLTYKEQIENIQFENIENNDLAIQQKASAEFKLSWSHYQVLMRISDKKIRKFYEIEAFQSQWSVPQLKRQYNSSLYERLALSRNKEEVLQLANEGQVIEKPQDVLKNPFVLEFLGMEEKAVYSESDLESAIISKLQKFLLELGKGFLFEARQKRFSFDEKNFYVDLVFYNRLLQCYVLIDLKTEELRHQDLGQMQMYVNYFDKYVKQDFEKPTIGILLCKEKTDSIVQLTLPPDANIYASEYSLYLPDKTLLQKKLDEWTQEYEYNQSKL</sequence>
<evidence type="ECO:0000259" key="1">
    <source>
        <dbReference type="Pfam" id="PF06250"/>
    </source>
</evidence>
<dbReference type="RefSeq" id="WP_007715257.1">
    <property type="nucleotide sequence ID" value="NZ_CP102272.1"/>
</dbReference>
<feature type="domain" description="YhcG PDDEXK nuclease" evidence="1">
    <location>
        <begin position="201"/>
        <end position="354"/>
    </location>
</feature>
<keyword evidence="4" id="KW-1185">Reference proteome</keyword>
<evidence type="ECO:0000313" key="4">
    <source>
        <dbReference type="Proteomes" id="UP000004756"/>
    </source>
</evidence>
<dbReference type="PANTHER" id="PTHR30547">
    <property type="entry name" value="UNCHARACTERIZED PROTEIN YHCG-RELATED"/>
    <property type="match status" value="1"/>
</dbReference>
<accession>C0D5Q4</accession>
<dbReference type="Pfam" id="PF17761">
    <property type="entry name" value="DUF1016_N"/>
    <property type="match status" value="1"/>
</dbReference>
<evidence type="ECO:0008006" key="5">
    <source>
        <dbReference type="Google" id="ProtNLM"/>
    </source>
</evidence>
<reference evidence="3 4" key="2">
    <citation type="submission" date="2009-02" db="EMBL/GenBank/DDBJ databases">
        <title>Draft genome sequence of Clostridium asparagiforme (DSM 15981).</title>
        <authorList>
            <person name="Sudarsanam P."/>
            <person name="Ley R."/>
            <person name="Guruge J."/>
            <person name="Turnbaugh P.J."/>
            <person name="Mahowald M."/>
            <person name="Liep D."/>
            <person name="Gordon J."/>
        </authorList>
    </citation>
    <scope>NUCLEOTIDE SEQUENCE [LARGE SCALE GENOMIC DNA]</scope>
    <source>
        <strain evidence="3 4">DSM 15981</strain>
    </source>
</reference>
<dbReference type="InterPro" id="IPR009362">
    <property type="entry name" value="YhcG_C"/>
</dbReference>
<gene>
    <name evidence="3" type="ORF">CLOSTASPAR_04600</name>
</gene>
<dbReference type="EMBL" id="ACCJ01000379">
    <property type="protein sequence ID" value="EEG53328.1"/>
    <property type="molecule type" value="Genomic_DNA"/>
</dbReference>
<dbReference type="Gene3D" id="3.40.1350.10">
    <property type="match status" value="1"/>
</dbReference>
<protein>
    <recommendedName>
        <fullName evidence="5">YhcG PDDEXK nuclease domain-containing protein</fullName>
    </recommendedName>
</protein>
<dbReference type="InterPro" id="IPR011856">
    <property type="entry name" value="tRNA_endonuc-like_dom_sf"/>
</dbReference>
<proteinExistence type="predicted"/>
<evidence type="ECO:0000313" key="3">
    <source>
        <dbReference type="EMBL" id="EEG53328.1"/>
    </source>
</evidence>
<reference evidence="3 4" key="1">
    <citation type="submission" date="2009-01" db="EMBL/GenBank/DDBJ databases">
        <authorList>
            <person name="Fulton L."/>
            <person name="Clifton S."/>
            <person name="Fulton B."/>
            <person name="Xu J."/>
            <person name="Minx P."/>
            <person name="Pepin K.H."/>
            <person name="Johnson M."/>
            <person name="Bhonagiri V."/>
            <person name="Nash W.E."/>
            <person name="Mardis E.R."/>
            <person name="Wilson R.K."/>
        </authorList>
    </citation>
    <scope>NUCLEOTIDE SEQUENCE [LARGE SCALE GENOMIC DNA]</scope>
    <source>
        <strain evidence="3 4">DSM 15981</strain>
    </source>
</reference>
<dbReference type="HOGENOM" id="CLU_046640_1_1_9"/>
<dbReference type="Pfam" id="PF06250">
    <property type="entry name" value="YhcG_C"/>
    <property type="match status" value="1"/>
</dbReference>
<evidence type="ECO:0000259" key="2">
    <source>
        <dbReference type="Pfam" id="PF17761"/>
    </source>
</evidence>
<name>C0D5Q4_9FIRM</name>
<feature type="domain" description="YhcG N-terminal" evidence="2">
    <location>
        <begin position="25"/>
        <end position="176"/>
    </location>
</feature>
<organism evidence="3 4">
    <name type="scientific">[Clostridium] asparagiforme DSM 15981</name>
    <dbReference type="NCBI Taxonomy" id="518636"/>
    <lineage>
        <taxon>Bacteria</taxon>
        <taxon>Bacillati</taxon>
        <taxon>Bacillota</taxon>
        <taxon>Clostridia</taxon>
        <taxon>Lachnospirales</taxon>
        <taxon>Lachnospiraceae</taxon>
        <taxon>Enterocloster</taxon>
    </lineage>
</organism>
<comment type="caution">
    <text evidence="3">The sequence shown here is derived from an EMBL/GenBank/DDBJ whole genome shotgun (WGS) entry which is preliminary data.</text>
</comment>
<dbReference type="InterPro" id="IPR041527">
    <property type="entry name" value="YhcG_N"/>
</dbReference>
<dbReference type="InterPro" id="IPR053148">
    <property type="entry name" value="PD-DEXK-like_domain"/>
</dbReference>
<dbReference type="GO" id="GO:0003676">
    <property type="term" value="F:nucleic acid binding"/>
    <property type="evidence" value="ECO:0007669"/>
    <property type="project" value="InterPro"/>
</dbReference>
<dbReference type="AlphaFoldDB" id="C0D5Q4"/>
<dbReference type="Proteomes" id="UP000004756">
    <property type="component" value="Unassembled WGS sequence"/>
</dbReference>